<evidence type="ECO:0000256" key="9">
    <source>
        <dbReference type="RuleBase" id="RU361150"/>
    </source>
</evidence>
<keyword evidence="3 9" id="KW-0145">Chemotaxis</keyword>
<dbReference type="SMART" id="SM00199">
    <property type="entry name" value="SCY"/>
    <property type="match status" value="1"/>
</dbReference>
<evidence type="ECO:0000256" key="5">
    <source>
        <dbReference type="ARBA" id="ARBA00022525"/>
    </source>
</evidence>
<keyword evidence="6" id="KW-0732">Signal</keyword>
<evidence type="ECO:0000256" key="2">
    <source>
        <dbReference type="ARBA" id="ARBA00010868"/>
    </source>
</evidence>
<keyword evidence="7" id="KW-1015">Disulfide bond</keyword>
<dbReference type="PANTHER" id="PTHR12015:SF190">
    <property type="entry name" value="C-C MOTIF CHEMOKINE"/>
    <property type="match status" value="1"/>
</dbReference>
<dbReference type="CDD" id="cd00272">
    <property type="entry name" value="Chemokine_CC"/>
    <property type="match status" value="1"/>
</dbReference>
<comment type="subcellular location">
    <subcellularLocation>
        <location evidence="1 9">Secreted</location>
    </subcellularLocation>
</comment>
<dbReference type="InterPro" id="IPR036048">
    <property type="entry name" value="Interleukin_8-like_sf"/>
</dbReference>
<dbReference type="Pfam" id="PF00048">
    <property type="entry name" value="IL8"/>
    <property type="match status" value="1"/>
</dbReference>
<dbReference type="PROSITE" id="PS00472">
    <property type="entry name" value="SMALL_CYTOKINES_CC"/>
    <property type="match status" value="1"/>
</dbReference>
<dbReference type="AlphaFoldDB" id="A0A8C2GZS4"/>
<keyword evidence="5 9" id="KW-0964">Secreted</keyword>
<dbReference type="FunFam" id="2.40.50.40:FF:000012">
    <property type="entry name" value="C-C motif chemokine"/>
    <property type="match status" value="1"/>
</dbReference>
<evidence type="ECO:0000256" key="4">
    <source>
        <dbReference type="ARBA" id="ARBA00022514"/>
    </source>
</evidence>
<dbReference type="Ensembl" id="ENSCCRT00020007531.1">
    <property type="protein sequence ID" value="ENSCCRP00020006678.1"/>
    <property type="gene ID" value="ENSCCRG00020003709.1"/>
</dbReference>
<proteinExistence type="inferred from homology"/>
<evidence type="ECO:0000256" key="8">
    <source>
        <dbReference type="ARBA" id="ARBA00023198"/>
    </source>
</evidence>
<evidence type="ECO:0000256" key="3">
    <source>
        <dbReference type="ARBA" id="ARBA00022500"/>
    </source>
</evidence>
<keyword evidence="8" id="KW-0395">Inflammatory response</keyword>
<dbReference type="GO" id="GO:0006954">
    <property type="term" value="P:inflammatory response"/>
    <property type="evidence" value="ECO:0007669"/>
    <property type="project" value="UniProtKB-KW"/>
</dbReference>
<feature type="domain" description="Chemokine interleukin-8-like" evidence="10">
    <location>
        <begin position="42"/>
        <end position="102"/>
    </location>
</feature>
<comment type="similarity">
    <text evidence="2 9">Belongs to the intercrine beta (chemokine CC) family.</text>
</comment>
<dbReference type="InterPro" id="IPR000827">
    <property type="entry name" value="Chemokine_CC_CS"/>
</dbReference>
<dbReference type="Gene3D" id="2.40.50.40">
    <property type="match status" value="1"/>
</dbReference>
<accession>A0A8C2GZS4</accession>
<organism evidence="11 12">
    <name type="scientific">Cyprinus carpio</name>
    <name type="common">Common carp</name>
    <dbReference type="NCBI Taxonomy" id="7962"/>
    <lineage>
        <taxon>Eukaryota</taxon>
        <taxon>Metazoa</taxon>
        <taxon>Chordata</taxon>
        <taxon>Craniata</taxon>
        <taxon>Vertebrata</taxon>
        <taxon>Euteleostomi</taxon>
        <taxon>Actinopterygii</taxon>
        <taxon>Neopterygii</taxon>
        <taxon>Teleostei</taxon>
        <taxon>Ostariophysi</taxon>
        <taxon>Cypriniformes</taxon>
        <taxon>Cyprinidae</taxon>
        <taxon>Cyprininae</taxon>
        <taxon>Cyprinus</taxon>
    </lineage>
</organism>
<dbReference type="GO" id="GO:0005615">
    <property type="term" value="C:extracellular space"/>
    <property type="evidence" value="ECO:0007669"/>
    <property type="project" value="UniProtKB-KW"/>
</dbReference>
<evidence type="ECO:0000256" key="7">
    <source>
        <dbReference type="ARBA" id="ARBA00023157"/>
    </source>
</evidence>
<evidence type="ECO:0000313" key="12">
    <source>
        <dbReference type="Proteomes" id="UP000694701"/>
    </source>
</evidence>
<sequence length="116" mass="12980">MGGKQYTYRISHTLTETMTRISATVIVLLVAALSALCTNASALSCCRKYTKGQIPMAIIKGYSIQTMMRNCHIDAVIFHTKGGRNICTDPSKPWVLDSIHKLKERVRVISRKHSKD</sequence>
<dbReference type="Proteomes" id="UP000694701">
    <property type="component" value="Unplaced"/>
</dbReference>
<reference evidence="11" key="1">
    <citation type="submission" date="2025-08" db="UniProtKB">
        <authorList>
            <consortium name="Ensembl"/>
        </authorList>
    </citation>
    <scope>IDENTIFICATION</scope>
</reference>
<dbReference type="GO" id="GO:0008009">
    <property type="term" value="F:chemokine activity"/>
    <property type="evidence" value="ECO:0007669"/>
    <property type="project" value="InterPro"/>
</dbReference>
<evidence type="ECO:0000256" key="6">
    <source>
        <dbReference type="ARBA" id="ARBA00022729"/>
    </source>
</evidence>
<keyword evidence="4 9" id="KW-0202">Cytokine</keyword>
<dbReference type="GO" id="GO:0006955">
    <property type="term" value="P:immune response"/>
    <property type="evidence" value="ECO:0007669"/>
    <property type="project" value="InterPro"/>
</dbReference>
<dbReference type="InterPro" id="IPR001811">
    <property type="entry name" value="Chemokine_IL8-like_dom"/>
</dbReference>
<protein>
    <recommendedName>
        <fullName evidence="9">C-C motif chemokine</fullName>
    </recommendedName>
</protein>
<evidence type="ECO:0000313" key="11">
    <source>
        <dbReference type="Ensembl" id="ENSCCRP00020006678.1"/>
    </source>
</evidence>
<dbReference type="PANTHER" id="PTHR12015">
    <property type="entry name" value="SMALL INDUCIBLE CYTOKINE A"/>
    <property type="match status" value="1"/>
</dbReference>
<dbReference type="SUPFAM" id="SSF54117">
    <property type="entry name" value="Interleukin 8-like chemokines"/>
    <property type="match status" value="1"/>
</dbReference>
<evidence type="ECO:0000256" key="1">
    <source>
        <dbReference type="ARBA" id="ARBA00004613"/>
    </source>
</evidence>
<name>A0A8C2GZS4_CYPCA</name>
<dbReference type="InterPro" id="IPR039809">
    <property type="entry name" value="Chemokine_b/g/d"/>
</dbReference>
<evidence type="ECO:0000259" key="10">
    <source>
        <dbReference type="SMART" id="SM00199"/>
    </source>
</evidence>